<keyword evidence="4" id="KW-1133">Transmembrane helix</keyword>
<dbReference type="PANTHER" id="PTHR43248:SF25">
    <property type="entry name" value="AB HYDROLASE-1 DOMAIN-CONTAINING PROTEIN-RELATED"/>
    <property type="match status" value="1"/>
</dbReference>
<comment type="caution">
    <text evidence="7">The sequence shown here is derived from an EMBL/GenBank/DDBJ whole genome shotgun (WGS) entry which is preliminary data.</text>
</comment>
<evidence type="ECO:0000259" key="6">
    <source>
        <dbReference type="Pfam" id="PF08386"/>
    </source>
</evidence>
<evidence type="ECO:0000256" key="2">
    <source>
        <dbReference type="ARBA" id="ARBA00022801"/>
    </source>
</evidence>
<evidence type="ECO:0000256" key="1">
    <source>
        <dbReference type="ARBA" id="ARBA00010088"/>
    </source>
</evidence>
<organism evidence="7 8">
    <name type="scientific">Extremus antarcticus</name>
    <dbReference type="NCBI Taxonomy" id="702011"/>
    <lineage>
        <taxon>Eukaryota</taxon>
        <taxon>Fungi</taxon>
        <taxon>Dikarya</taxon>
        <taxon>Ascomycota</taxon>
        <taxon>Pezizomycotina</taxon>
        <taxon>Dothideomycetes</taxon>
        <taxon>Dothideomycetidae</taxon>
        <taxon>Mycosphaerellales</taxon>
        <taxon>Extremaceae</taxon>
        <taxon>Extremus</taxon>
    </lineage>
</organism>
<evidence type="ECO:0000313" key="7">
    <source>
        <dbReference type="EMBL" id="KAK3046035.1"/>
    </source>
</evidence>
<feature type="domain" description="Peptidase S33 tripeptidyl aminopeptidase-like C-terminal" evidence="6">
    <location>
        <begin position="407"/>
        <end position="497"/>
    </location>
</feature>
<keyword evidence="8" id="KW-1185">Reference proteome</keyword>
<feature type="region of interest" description="Disordered" evidence="3">
    <location>
        <begin position="515"/>
        <end position="551"/>
    </location>
</feature>
<dbReference type="GO" id="GO:0016787">
    <property type="term" value="F:hydrolase activity"/>
    <property type="evidence" value="ECO:0007669"/>
    <property type="project" value="UniProtKB-KW"/>
</dbReference>
<dbReference type="PANTHER" id="PTHR43248">
    <property type="entry name" value="2-SUCCINYL-6-HYDROXY-2,4-CYCLOHEXADIENE-1-CARBOXYLATE SYNTHASE"/>
    <property type="match status" value="1"/>
</dbReference>
<dbReference type="Gene3D" id="3.40.50.1820">
    <property type="entry name" value="alpha/beta hydrolase"/>
    <property type="match status" value="1"/>
</dbReference>
<dbReference type="Proteomes" id="UP001271007">
    <property type="component" value="Unassembled WGS sequence"/>
</dbReference>
<feature type="chain" id="PRO_5042465944" description="Peptidase S33 tripeptidyl aminopeptidase-like C-terminal domain-containing protein" evidence="5">
    <location>
        <begin position="19"/>
        <end position="580"/>
    </location>
</feature>
<dbReference type="InterPro" id="IPR013595">
    <property type="entry name" value="Pept_S33_TAP-like_C"/>
</dbReference>
<dbReference type="AlphaFoldDB" id="A0AAJ0G3T7"/>
<sequence length="580" mass="61361">MTTTKFAAAAALIRVAIAALDFSPCAQLNTAIARELAIDIATFECANLSVPLDYTDDASDELELSLFRVAATEEPVLGNVLINFGGPGGTGAENLPAWADKLRDIIGPQWNLVSWDPRGTGKTIPFQCTPPVGFSSTTNTKRDLGSLVSTNVTETFLNVGWEYAGQFADACLEQANETGSLIGSAFVARDVMEIVDALDDGELLNYYGWSYGTALGSYIAAMFPERVGRMVLDGNLNPHDYQSGTYVDAAADIDSAFDGFLTTCFEAQEDCSFYSLVQPNTTGDLLTAMNTALAPLAKVANTGLQAYLTWLTVKNSAIQPLYFPRQWPQLADEITLLVNATTTTPPTTPNVTSNATRYDEAENAVIGIRASDATFQANLSREYLPIVEQSAQVSDSFSDVFYFSLWASARWRMPAKERYWGDFRETTNTPILYVNGQYDPVTPIVGAYNASSGFAGSVVLAHSGYGHGLLASPSRCAAEFVQQYFKDATLPANGTVCEPDASLLETWEAVVKASSTTSNGSSNGTSSSSGPGQSSSGSPGQTSSGSAPAQTGSGASVASGAFAATIGSAVMLVCLVFASL</sequence>
<keyword evidence="2" id="KW-0378">Hydrolase</keyword>
<evidence type="ECO:0000256" key="4">
    <source>
        <dbReference type="SAM" id="Phobius"/>
    </source>
</evidence>
<name>A0AAJ0G3T7_9PEZI</name>
<protein>
    <recommendedName>
        <fullName evidence="6">Peptidase S33 tripeptidyl aminopeptidase-like C-terminal domain-containing protein</fullName>
    </recommendedName>
</protein>
<dbReference type="InterPro" id="IPR051601">
    <property type="entry name" value="Serine_prot/Carboxylest_S33"/>
</dbReference>
<feature type="signal peptide" evidence="5">
    <location>
        <begin position="1"/>
        <end position="18"/>
    </location>
</feature>
<dbReference type="Pfam" id="PF08386">
    <property type="entry name" value="Abhydrolase_4"/>
    <property type="match status" value="1"/>
</dbReference>
<evidence type="ECO:0000313" key="8">
    <source>
        <dbReference type="Proteomes" id="UP001271007"/>
    </source>
</evidence>
<dbReference type="InterPro" id="IPR029058">
    <property type="entry name" value="AB_hydrolase_fold"/>
</dbReference>
<accession>A0AAJ0G3T7</accession>
<evidence type="ECO:0000256" key="3">
    <source>
        <dbReference type="SAM" id="MobiDB-lite"/>
    </source>
</evidence>
<evidence type="ECO:0000256" key="5">
    <source>
        <dbReference type="SAM" id="SignalP"/>
    </source>
</evidence>
<dbReference type="SUPFAM" id="SSF53474">
    <property type="entry name" value="alpha/beta-Hydrolases"/>
    <property type="match status" value="1"/>
</dbReference>
<keyword evidence="4" id="KW-0472">Membrane</keyword>
<keyword evidence="5" id="KW-0732">Signal</keyword>
<proteinExistence type="inferred from homology"/>
<comment type="similarity">
    <text evidence="1">Belongs to the peptidase S33 family.</text>
</comment>
<reference evidence="7" key="1">
    <citation type="submission" date="2023-04" db="EMBL/GenBank/DDBJ databases">
        <title>Black Yeasts Isolated from many extreme environments.</title>
        <authorList>
            <person name="Coleine C."/>
            <person name="Stajich J.E."/>
            <person name="Selbmann L."/>
        </authorList>
    </citation>
    <scope>NUCLEOTIDE SEQUENCE</scope>
    <source>
        <strain evidence="7">CCFEE 5312</strain>
    </source>
</reference>
<feature type="transmembrane region" description="Helical" evidence="4">
    <location>
        <begin position="557"/>
        <end position="578"/>
    </location>
</feature>
<keyword evidence="4" id="KW-0812">Transmembrane</keyword>
<dbReference type="EMBL" id="JAWDJX010000121">
    <property type="protein sequence ID" value="KAK3046035.1"/>
    <property type="molecule type" value="Genomic_DNA"/>
</dbReference>
<gene>
    <name evidence="7" type="ORF">LTR09_012448</name>
</gene>